<evidence type="ECO:0000313" key="8">
    <source>
        <dbReference type="Proteomes" id="UP000000768"/>
    </source>
</evidence>
<dbReference type="SUPFAM" id="SSF50405">
    <property type="entry name" value="Actin-crosslinking proteins"/>
    <property type="match status" value="1"/>
</dbReference>
<dbReference type="SUPFAM" id="SSF51445">
    <property type="entry name" value="(Trans)glycosidases"/>
    <property type="match status" value="1"/>
</dbReference>
<evidence type="ECO:0000259" key="5">
    <source>
        <dbReference type="Pfam" id="PF00150"/>
    </source>
</evidence>
<dbReference type="InterPro" id="IPR018087">
    <property type="entry name" value="Glyco_hydro_5_CS"/>
</dbReference>
<dbReference type="GO" id="GO:0000272">
    <property type="term" value="P:polysaccharide catabolic process"/>
    <property type="evidence" value="ECO:0007669"/>
    <property type="project" value="InterPro"/>
</dbReference>
<dbReference type="InterPro" id="IPR008999">
    <property type="entry name" value="Actin-crosslinking"/>
</dbReference>
<dbReference type="InterPro" id="IPR001547">
    <property type="entry name" value="Glyco_hydro_5"/>
</dbReference>
<gene>
    <name evidence="7" type="ORF">SORBI_3010G097300</name>
</gene>
<dbReference type="EMBL" id="CM000769">
    <property type="protein sequence ID" value="OQU76127.1"/>
    <property type="molecule type" value="Genomic_DNA"/>
</dbReference>
<feature type="domain" description="DUF7910" evidence="6">
    <location>
        <begin position="2"/>
        <end position="93"/>
    </location>
</feature>
<dbReference type="InParanoid" id="A0A1W0VS69"/>
<protein>
    <submittedName>
        <fullName evidence="7">Uncharacterized protein</fullName>
    </submittedName>
</protein>
<evidence type="ECO:0000256" key="2">
    <source>
        <dbReference type="ARBA" id="ARBA00022801"/>
    </source>
</evidence>
<proteinExistence type="inferred from homology"/>
<dbReference type="InterPro" id="IPR017853">
    <property type="entry name" value="GH"/>
</dbReference>
<dbReference type="GO" id="GO:0016477">
    <property type="term" value="P:cell migration"/>
    <property type="evidence" value="ECO:0000318"/>
    <property type="project" value="GO_Central"/>
</dbReference>
<dbReference type="PANTHER" id="PTHR10551">
    <property type="entry name" value="FASCIN"/>
    <property type="match status" value="1"/>
</dbReference>
<reference evidence="7 8" key="1">
    <citation type="journal article" date="2009" name="Nature">
        <title>The Sorghum bicolor genome and the diversification of grasses.</title>
        <authorList>
            <person name="Paterson A.H."/>
            <person name="Bowers J.E."/>
            <person name="Bruggmann R."/>
            <person name="Dubchak I."/>
            <person name="Grimwood J."/>
            <person name="Gundlach H."/>
            <person name="Haberer G."/>
            <person name="Hellsten U."/>
            <person name="Mitros T."/>
            <person name="Poliakov A."/>
            <person name="Schmutz J."/>
            <person name="Spannagl M."/>
            <person name="Tang H."/>
            <person name="Wang X."/>
            <person name="Wicker T."/>
            <person name="Bharti A.K."/>
            <person name="Chapman J."/>
            <person name="Feltus F.A."/>
            <person name="Gowik U."/>
            <person name="Grigoriev I.V."/>
            <person name="Lyons E."/>
            <person name="Maher C.A."/>
            <person name="Martis M."/>
            <person name="Narechania A."/>
            <person name="Otillar R.P."/>
            <person name="Penning B.W."/>
            <person name="Salamov A.A."/>
            <person name="Wang Y."/>
            <person name="Zhang L."/>
            <person name="Carpita N.C."/>
            <person name="Freeling M."/>
            <person name="Gingle A.R."/>
            <person name="Hash C.T."/>
            <person name="Keller B."/>
            <person name="Klein P."/>
            <person name="Kresovich S."/>
            <person name="McCann M.C."/>
            <person name="Ming R."/>
            <person name="Peterson D.G."/>
            <person name="Mehboob-ur-Rahman"/>
            <person name="Ware D."/>
            <person name="Westhoff P."/>
            <person name="Mayer K.F."/>
            <person name="Messing J."/>
            <person name="Rokhsar D.S."/>
        </authorList>
    </citation>
    <scope>NUCLEOTIDE SEQUENCE [LARGE SCALE GENOMIC DNA]</scope>
    <source>
        <strain evidence="8">cv. BTx623</strain>
    </source>
</reference>
<keyword evidence="8" id="KW-1185">Reference proteome</keyword>
<dbReference type="eggNOG" id="ENOG502QPYU">
    <property type="taxonomic scope" value="Eukaryota"/>
</dbReference>
<evidence type="ECO:0000256" key="4">
    <source>
        <dbReference type="RuleBase" id="RU361153"/>
    </source>
</evidence>
<dbReference type="GO" id="GO:0051015">
    <property type="term" value="F:actin filament binding"/>
    <property type="evidence" value="ECO:0000318"/>
    <property type="project" value="GO_Central"/>
</dbReference>
<dbReference type="AlphaFoldDB" id="A0A1W0VS69"/>
<dbReference type="PANTHER" id="PTHR10551:SF30">
    <property type="entry name" value="GLYCOSIDE HYDROLASE FAMILY 5 DOMAIN-CONTAINING PROTEIN"/>
    <property type="match status" value="1"/>
</dbReference>
<evidence type="ECO:0000256" key="1">
    <source>
        <dbReference type="ARBA" id="ARBA00005641"/>
    </source>
</evidence>
<comment type="similarity">
    <text evidence="1 4">Belongs to the glycosyl hydrolase 5 (cellulase A) family.</text>
</comment>
<dbReference type="GO" id="GO:0005737">
    <property type="term" value="C:cytoplasm"/>
    <property type="evidence" value="ECO:0000318"/>
    <property type="project" value="GO_Central"/>
</dbReference>
<dbReference type="InterPro" id="IPR057232">
    <property type="entry name" value="DUF7910"/>
</dbReference>
<organism evidence="7 8">
    <name type="scientific">Sorghum bicolor</name>
    <name type="common">Sorghum</name>
    <name type="synonym">Sorghum vulgare</name>
    <dbReference type="NCBI Taxonomy" id="4558"/>
    <lineage>
        <taxon>Eukaryota</taxon>
        <taxon>Viridiplantae</taxon>
        <taxon>Streptophyta</taxon>
        <taxon>Embryophyta</taxon>
        <taxon>Tracheophyta</taxon>
        <taxon>Spermatophyta</taxon>
        <taxon>Magnoliopsida</taxon>
        <taxon>Liliopsida</taxon>
        <taxon>Poales</taxon>
        <taxon>Poaceae</taxon>
        <taxon>PACMAD clade</taxon>
        <taxon>Panicoideae</taxon>
        <taxon>Andropogonodae</taxon>
        <taxon>Andropogoneae</taxon>
        <taxon>Sorghinae</taxon>
        <taxon>Sorghum</taxon>
    </lineage>
</organism>
<dbReference type="GO" id="GO:0051017">
    <property type="term" value="P:actin filament bundle assembly"/>
    <property type="evidence" value="ECO:0000318"/>
    <property type="project" value="GO_Central"/>
</dbReference>
<dbReference type="CDD" id="cd00257">
    <property type="entry name" value="beta-trefoil_FSCN-like"/>
    <property type="match status" value="1"/>
</dbReference>
<evidence type="ECO:0000313" key="7">
    <source>
        <dbReference type="EMBL" id="OQU76127.1"/>
    </source>
</evidence>
<dbReference type="InterPro" id="IPR010431">
    <property type="entry name" value="Fascin"/>
</dbReference>
<dbReference type="OMA" id="SHRPRIR"/>
<keyword evidence="3 4" id="KW-0326">Glycosidase</keyword>
<dbReference type="ExpressionAtlas" id="A0A1W0VS69">
    <property type="expression patterns" value="baseline and differential"/>
</dbReference>
<dbReference type="Gene3D" id="3.20.20.80">
    <property type="entry name" value="Glycosidases"/>
    <property type="match status" value="2"/>
</dbReference>
<evidence type="ECO:0000259" key="6">
    <source>
        <dbReference type="Pfam" id="PF25490"/>
    </source>
</evidence>
<dbReference type="GO" id="GO:0015629">
    <property type="term" value="C:actin cytoskeleton"/>
    <property type="evidence" value="ECO:0000318"/>
    <property type="project" value="GO_Central"/>
</dbReference>
<dbReference type="Pfam" id="PF25490">
    <property type="entry name" value="DUF7910"/>
    <property type="match status" value="1"/>
</dbReference>
<dbReference type="Gene3D" id="2.80.10.50">
    <property type="match status" value="1"/>
</dbReference>
<dbReference type="Gramene" id="OQU76127">
    <property type="protein sequence ID" value="OQU76127"/>
    <property type="gene ID" value="SORBI_3010G097300"/>
</dbReference>
<sequence>MQLWRINETTFNLRVNGRQFWGVNNTGALVATATTPGQSETFQLVCRDSDKSRVRIRAPNGFFLQVKTMASVTADYGQNTNWSDNDPSVFVTKNVGGLQGEYQLCNGYGIANATQVLMNHRNIFISKRDFNFMASSGLNAVRVPVGWWIASGDNPPPFVGGSLQFLDKAFSWGQYANNTAFLAIELLNEPLAPGANLSVLMKYYQDGYNAVRRYTPASYVIMSNRLNIANQTEILQFVGSFDGAVLDVHYYNLFDKKFDNLTVEQNINFVRNNRSSDLKAITNQNGRPLTFVGEWSAAWGVQGANKTDYQRFAKVQQDVYGNATFGWAYWTLQNPFLPWNMTYMIQNGIITLKS</sequence>
<evidence type="ECO:0000256" key="3">
    <source>
        <dbReference type="ARBA" id="ARBA00023295"/>
    </source>
</evidence>
<dbReference type="Pfam" id="PF00150">
    <property type="entry name" value="Cellulase"/>
    <property type="match status" value="1"/>
</dbReference>
<dbReference type="GO" id="GO:0004553">
    <property type="term" value="F:hydrolase activity, hydrolyzing O-glycosyl compounds"/>
    <property type="evidence" value="ECO:0007669"/>
    <property type="project" value="InterPro"/>
</dbReference>
<dbReference type="STRING" id="4558.A0A1W0VS69"/>
<dbReference type="Proteomes" id="UP000000768">
    <property type="component" value="Chromosome 10"/>
</dbReference>
<keyword evidence="2 4" id="KW-0378">Hydrolase</keyword>
<accession>A0A1W0VS69</accession>
<dbReference type="GO" id="GO:0007163">
    <property type="term" value="P:establishment or maintenance of cell polarity"/>
    <property type="evidence" value="ECO:0000318"/>
    <property type="project" value="GO_Central"/>
</dbReference>
<name>A0A1W0VS69_SORBI</name>
<dbReference type="PROSITE" id="PS00659">
    <property type="entry name" value="GLYCOSYL_HYDROL_F5"/>
    <property type="match status" value="1"/>
</dbReference>
<reference evidence="8" key="2">
    <citation type="journal article" date="2018" name="Plant J.">
        <title>The Sorghum bicolor reference genome: improved assembly, gene annotations, a transcriptome atlas, and signatures of genome organization.</title>
        <authorList>
            <person name="McCormick R.F."/>
            <person name="Truong S.K."/>
            <person name="Sreedasyam A."/>
            <person name="Jenkins J."/>
            <person name="Shu S."/>
            <person name="Sims D."/>
            <person name="Kennedy M."/>
            <person name="Amirebrahimi M."/>
            <person name="Weers B.D."/>
            <person name="McKinley B."/>
            <person name="Mattison A."/>
            <person name="Morishige D.T."/>
            <person name="Grimwood J."/>
            <person name="Schmutz J."/>
            <person name="Mullet J.E."/>
        </authorList>
    </citation>
    <scope>NUCLEOTIDE SEQUENCE [LARGE SCALE GENOMIC DNA]</scope>
    <source>
        <strain evidence="8">cv. BTx623</strain>
    </source>
</reference>
<feature type="domain" description="Glycoside hydrolase family 5" evidence="5">
    <location>
        <begin position="174"/>
        <end position="334"/>
    </location>
</feature>